<dbReference type="AlphaFoldDB" id="A0A150MG02"/>
<sequence length="43" mass="5119">MKKGNATYFYHYNAHGDVIALTDEQLTFRTPAVQKQRIFYSFF</sequence>
<accession>A0A150MG02</accession>
<dbReference type="PATRIC" id="fig|153151.4.peg.1683"/>
<organism evidence="1 2">
    <name type="scientific">Parageobacillus toebii</name>
    <dbReference type="NCBI Taxonomy" id="153151"/>
    <lineage>
        <taxon>Bacteria</taxon>
        <taxon>Bacillati</taxon>
        <taxon>Bacillota</taxon>
        <taxon>Bacilli</taxon>
        <taxon>Bacillales</taxon>
        <taxon>Anoxybacillaceae</taxon>
        <taxon>Parageobacillus</taxon>
    </lineage>
</organism>
<evidence type="ECO:0000313" key="1">
    <source>
        <dbReference type="EMBL" id="KYD23507.1"/>
    </source>
</evidence>
<proteinExistence type="predicted"/>
<protein>
    <submittedName>
        <fullName evidence="1">Uncharacterized protein</fullName>
    </submittedName>
</protein>
<gene>
    <name evidence="1" type="ORF">B4110_3261</name>
</gene>
<reference evidence="1 2" key="1">
    <citation type="submission" date="2016-01" db="EMBL/GenBank/DDBJ databases">
        <title>Draft Genome Sequences of Seven Thermophilic Sporeformers Isolated from Foods.</title>
        <authorList>
            <person name="Berendsen E.M."/>
            <person name="Wells-Bennik M.H."/>
            <person name="Krawcyk A.O."/>
            <person name="De Jong A."/>
            <person name="Holsappel S."/>
            <person name="Eijlander R.T."/>
            <person name="Kuipers O.P."/>
        </authorList>
    </citation>
    <scope>NUCLEOTIDE SEQUENCE [LARGE SCALE GENOMIC DNA]</scope>
    <source>
        <strain evidence="1 2">B4110</strain>
    </source>
</reference>
<dbReference type="EMBL" id="LQYW01000165">
    <property type="protein sequence ID" value="KYD23507.1"/>
    <property type="molecule type" value="Genomic_DNA"/>
</dbReference>
<name>A0A150MG02_9BACL</name>
<dbReference type="Proteomes" id="UP000075324">
    <property type="component" value="Unassembled WGS sequence"/>
</dbReference>
<comment type="caution">
    <text evidence="1">The sequence shown here is derived from an EMBL/GenBank/DDBJ whole genome shotgun (WGS) entry which is preliminary data.</text>
</comment>
<evidence type="ECO:0000313" key="2">
    <source>
        <dbReference type="Proteomes" id="UP000075324"/>
    </source>
</evidence>